<accession>A0A9W7L7C7</accession>
<dbReference type="Pfam" id="PF02887">
    <property type="entry name" value="PK_C"/>
    <property type="match status" value="1"/>
</dbReference>
<evidence type="ECO:0000256" key="8">
    <source>
        <dbReference type="ARBA" id="ARBA00022741"/>
    </source>
</evidence>
<evidence type="ECO:0000256" key="6">
    <source>
        <dbReference type="ARBA" id="ARBA00022679"/>
    </source>
</evidence>
<comment type="catalytic activity">
    <reaction evidence="14">
        <text>pyruvate + ATP = phosphoenolpyruvate + ADP + H(+)</text>
        <dbReference type="Rhea" id="RHEA:18157"/>
        <dbReference type="ChEBI" id="CHEBI:15361"/>
        <dbReference type="ChEBI" id="CHEBI:15378"/>
        <dbReference type="ChEBI" id="CHEBI:30616"/>
        <dbReference type="ChEBI" id="CHEBI:58702"/>
        <dbReference type="ChEBI" id="CHEBI:456216"/>
        <dbReference type="EC" id="2.7.1.40"/>
    </reaction>
</comment>
<dbReference type="InterPro" id="IPR036918">
    <property type="entry name" value="Pyrv_Knase_C_sf"/>
</dbReference>
<gene>
    <name evidence="17" type="ORF">TrCOL_g11272</name>
</gene>
<evidence type="ECO:0000256" key="10">
    <source>
        <dbReference type="ARBA" id="ARBA00022840"/>
    </source>
</evidence>
<evidence type="ECO:0000256" key="4">
    <source>
        <dbReference type="ARBA" id="ARBA00008663"/>
    </source>
</evidence>
<dbReference type="SUPFAM" id="SSF51621">
    <property type="entry name" value="Phosphoenolpyruvate/pyruvate domain"/>
    <property type="match status" value="1"/>
</dbReference>
<dbReference type="InterPro" id="IPR015793">
    <property type="entry name" value="Pyrv_Knase_brl"/>
</dbReference>
<dbReference type="NCBIfam" id="TIGR01064">
    <property type="entry name" value="pyruv_kin"/>
    <property type="match status" value="1"/>
</dbReference>
<evidence type="ECO:0000256" key="2">
    <source>
        <dbReference type="ARBA" id="ARBA00001958"/>
    </source>
</evidence>
<dbReference type="GO" id="GO:0000287">
    <property type="term" value="F:magnesium ion binding"/>
    <property type="evidence" value="ECO:0007669"/>
    <property type="project" value="InterPro"/>
</dbReference>
<evidence type="ECO:0000256" key="14">
    <source>
        <dbReference type="RuleBase" id="RU000504"/>
    </source>
</evidence>
<dbReference type="Proteomes" id="UP001165065">
    <property type="component" value="Unassembled WGS sequence"/>
</dbReference>
<protein>
    <recommendedName>
        <fullName evidence="5 14">Pyruvate kinase</fullName>
        <ecNumber evidence="5 14">2.7.1.40</ecNumber>
    </recommendedName>
</protein>
<dbReference type="SUPFAM" id="SSF50800">
    <property type="entry name" value="PK beta-barrel domain-like"/>
    <property type="match status" value="1"/>
</dbReference>
<dbReference type="Pfam" id="PF00224">
    <property type="entry name" value="PK"/>
    <property type="match status" value="1"/>
</dbReference>
<evidence type="ECO:0000256" key="12">
    <source>
        <dbReference type="ARBA" id="ARBA00023152"/>
    </source>
</evidence>
<dbReference type="Gene3D" id="3.40.1380.20">
    <property type="entry name" value="Pyruvate kinase, C-terminal domain"/>
    <property type="match status" value="1"/>
</dbReference>
<dbReference type="EMBL" id="BRYA01000912">
    <property type="protein sequence ID" value="GMI35509.1"/>
    <property type="molecule type" value="Genomic_DNA"/>
</dbReference>
<comment type="caution">
    <text evidence="17">The sequence shown here is derived from an EMBL/GenBank/DDBJ whole genome shotgun (WGS) entry which is preliminary data.</text>
</comment>
<dbReference type="AlphaFoldDB" id="A0A9W7L7C7"/>
<comment type="cofactor">
    <cofactor evidence="1">
        <name>Mg(2+)</name>
        <dbReference type="ChEBI" id="CHEBI:18420"/>
    </cofactor>
</comment>
<evidence type="ECO:0000256" key="1">
    <source>
        <dbReference type="ARBA" id="ARBA00001946"/>
    </source>
</evidence>
<dbReference type="InterPro" id="IPR015795">
    <property type="entry name" value="Pyrv_Knase_C"/>
</dbReference>
<dbReference type="PRINTS" id="PR01050">
    <property type="entry name" value="PYRUVTKNASE"/>
</dbReference>
<dbReference type="GO" id="GO:0030955">
    <property type="term" value="F:potassium ion binding"/>
    <property type="evidence" value="ECO:0007669"/>
    <property type="project" value="InterPro"/>
</dbReference>
<keyword evidence="9 14" id="KW-0418">Kinase</keyword>
<dbReference type="InterPro" id="IPR015813">
    <property type="entry name" value="Pyrv/PenolPyrv_kinase-like_dom"/>
</dbReference>
<keyword evidence="11 14" id="KW-0460">Magnesium</keyword>
<dbReference type="FunFam" id="3.20.20.60:FF:000025">
    <property type="entry name" value="Pyruvate kinase"/>
    <property type="match status" value="1"/>
</dbReference>
<evidence type="ECO:0000259" key="16">
    <source>
        <dbReference type="Pfam" id="PF02887"/>
    </source>
</evidence>
<dbReference type="PANTHER" id="PTHR11817">
    <property type="entry name" value="PYRUVATE KINASE"/>
    <property type="match status" value="1"/>
</dbReference>
<evidence type="ECO:0000256" key="13">
    <source>
        <dbReference type="ARBA" id="ARBA00023317"/>
    </source>
</evidence>
<dbReference type="InterPro" id="IPR011037">
    <property type="entry name" value="Pyrv_Knase-like_insert_dom_sf"/>
</dbReference>
<comment type="pathway">
    <text evidence="3 14">Carbohydrate degradation; glycolysis; pyruvate from D-glyceraldehyde 3-phosphate: step 5/5.</text>
</comment>
<organism evidence="17 18">
    <name type="scientific">Triparma columacea</name>
    <dbReference type="NCBI Taxonomy" id="722753"/>
    <lineage>
        <taxon>Eukaryota</taxon>
        <taxon>Sar</taxon>
        <taxon>Stramenopiles</taxon>
        <taxon>Ochrophyta</taxon>
        <taxon>Bolidophyceae</taxon>
        <taxon>Parmales</taxon>
        <taxon>Triparmaceae</taxon>
        <taxon>Triparma</taxon>
    </lineage>
</organism>
<evidence type="ECO:0000256" key="11">
    <source>
        <dbReference type="ARBA" id="ARBA00022842"/>
    </source>
</evidence>
<dbReference type="GO" id="GO:0016301">
    <property type="term" value="F:kinase activity"/>
    <property type="evidence" value="ECO:0007669"/>
    <property type="project" value="UniProtKB-KW"/>
</dbReference>
<comment type="cofactor">
    <cofactor evidence="2">
        <name>K(+)</name>
        <dbReference type="ChEBI" id="CHEBI:29103"/>
    </cofactor>
</comment>
<dbReference type="OrthoDB" id="108365at2759"/>
<proteinExistence type="inferred from homology"/>
<evidence type="ECO:0000256" key="7">
    <source>
        <dbReference type="ARBA" id="ARBA00022723"/>
    </source>
</evidence>
<keyword evidence="10" id="KW-0067">ATP-binding</keyword>
<evidence type="ECO:0000313" key="18">
    <source>
        <dbReference type="Proteomes" id="UP001165065"/>
    </source>
</evidence>
<dbReference type="Gene3D" id="3.20.20.60">
    <property type="entry name" value="Phosphoenolpyruvate-binding domains"/>
    <property type="match status" value="1"/>
</dbReference>
<feature type="domain" description="Pyruvate kinase C-terminal" evidence="16">
    <location>
        <begin position="417"/>
        <end position="518"/>
    </location>
</feature>
<evidence type="ECO:0000256" key="9">
    <source>
        <dbReference type="ARBA" id="ARBA00022777"/>
    </source>
</evidence>
<dbReference type="GO" id="GO:0005524">
    <property type="term" value="F:ATP binding"/>
    <property type="evidence" value="ECO:0007669"/>
    <property type="project" value="UniProtKB-KW"/>
</dbReference>
<evidence type="ECO:0000256" key="5">
    <source>
        <dbReference type="ARBA" id="ARBA00012142"/>
    </source>
</evidence>
<dbReference type="EC" id="2.7.1.40" evidence="5 14"/>
<dbReference type="InterPro" id="IPR040442">
    <property type="entry name" value="Pyrv_kinase-like_dom_sf"/>
</dbReference>
<evidence type="ECO:0000256" key="3">
    <source>
        <dbReference type="ARBA" id="ARBA00004997"/>
    </source>
</evidence>
<dbReference type="GO" id="GO:0004743">
    <property type="term" value="F:pyruvate kinase activity"/>
    <property type="evidence" value="ECO:0007669"/>
    <property type="project" value="UniProtKB-EC"/>
</dbReference>
<name>A0A9W7L7C7_9STRA</name>
<sequence>MLRTLIRLNPRVCVNSGRFSPPATKIVSTIGPTSEQKPILQRLVSEGVRVMRLNFSHATVEEADLRLTNLRSSSGRNGDTNGMGASDGVDGVLRKGCKGMVGEGRNMRASLLDTRGPEIRTLKIENDTTGKETLTLTKGEQVGVESDVTGEKECTPGKFYVNYAGIEKVVKPGDRILLDDGAVTLECTAVSENTVISTILNTGDVRSRVGVNLPGVKTGLPAMSEKDRVDIKYGIENDVDFVAASFVRDAAGVREIRTYIDEIKGDGVGPLIISKIENVEGLDNFEEILEESDGIMVARGDLGVEIPLERVTLEQKNMVRRCNEVGKPVIVATQMLESMTKNPRPTRAEVSDVTNAVLDGADAVMLSGETAKGNYVVETVNAMQSIIKETEFWVKEGGVSVSAYVHPDINLDCEYNSVAKAAVAAAEAADAKAIIVLTKTGRTARLTSRYRPNVPIVCFANSYKVGRQLQLQRACHPVVGLGDIDPKQRAEEAAAMTKELGFLQKGDTYVLIQAEKTTRGDNVIGMKIGSIE</sequence>
<dbReference type="SUPFAM" id="SSF52935">
    <property type="entry name" value="PK C-terminal domain-like"/>
    <property type="match status" value="1"/>
</dbReference>
<dbReference type="InterPro" id="IPR015806">
    <property type="entry name" value="Pyrv_Knase_insert_dom_sf"/>
</dbReference>
<comment type="similarity">
    <text evidence="4 14">Belongs to the pyruvate kinase family.</text>
</comment>
<dbReference type="InterPro" id="IPR001697">
    <property type="entry name" value="Pyr_Knase"/>
</dbReference>
<keyword evidence="8" id="KW-0547">Nucleotide-binding</keyword>
<dbReference type="FunFam" id="2.40.33.10:FF:000001">
    <property type="entry name" value="Pyruvate kinase"/>
    <property type="match status" value="1"/>
</dbReference>
<keyword evidence="12 14" id="KW-0324">Glycolysis</keyword>
<keyword evidence="6 14" id="KW-0808">Transferase</keyword>
<keyword evidence="18" id="KW-1185">Reference proteome</keyword>
<keyword evidence="13" id="KW-0670">Pyruvate</keyword>
<feature type="domain" description="Pyruvate kinase barrel" evidence="15">
    <location>
        <begin position="24"/>
        <end position="380"/>
    </location>
</feature>
<keyword evidence="7" id="KW-0479">Metal-binding</keyword>
<reference evidence="18" key="1">
    <citation type="journal article" date="2023" name="Commun. Biol.">
        <title>Genome analysis of Parmales, the sister group of diatoms, reveals the evolutionary specialization of diatoms from phago-mixotrophs to photoautotrophs.</title>
        <authorList>
            <person name="Ban H."/>
            <person name="Sato S."/>
            <person name="Yoshikawa S."/>
            <person name="Yamada K."/>
            <person name="Nakamura Y."/>
            <person name="Ichinomiya M."/>
            <person name="Sato N."/>
            <person name="Blanc-Mathieu R."/>
            <person name="Endo H."/>
            <person name="Kuwata A."/>
            <person name="Ogata H."/>
        </authorList>
    </citation>
    <scope>NUCLEOTIDE SEQUENCE [LARGE SCALE GENOMIC DNA]</scope>
</reference>
<evidence type="ECO:0000259" key="15">
    <source>
        <dbReference type="Pfam" id="PF00224"/>
    </source>
</evidence>
<evidence type="ECO:0000313" key="17">
    <source>
        <dbReference type="EMBL" id="GMI35509.1"/>
    </source>
</evidence>
<dbReference type="Gene3D" id="2.40.33.10">
    <property type="entry name" value="PK beta-barrel domain-like"/>
    <property type="match status" value="1"/>
</dbReference>